<organism evidence="2 3">
    <name type="scientific">Trifolium medium</name>
    <dbReference type="NCBI Taxonomy" id="97028"/>
    <lineage>
        <taxon>Eukaryota</taxon>
        <taxon>Viridiplantae</taxon>
        <taxon>Streptophyta</taxon>
        <taxon>Embryophyta</taxon>
        <taxon>Tracheophyta</taxon>
        <taxon>Spermatophyta</taxon>
        <taxon>Magnoliopsida</taxon>
        <taxon>eudicotyledons</taxon>
        <taxon>Gunneridae</taxon>
        <taxon>Pentapetalae</taxon>
        <taxon>rosids</taxon>
        <taxon>fabids</taxon>
        <taxon>Fabales</taxon>
        <taxon>Fabaceae</taxon>
        <taxon>Papilionoideae</taxon>
        <taxon>50 kb inversion clade</taxon>
        <taxon>NPAAA clade</taxon>
        <taxon>Hologalegina</taxon>
        <taxon>IRL clade</taxon>
        <taxon>Trifolieae</taxon>
        <taxon>Trifolium</taxon>
    </lineage>
</organism>
<dbReference type="Pfam" id="PF04195">
    <property type="entry name" value="Transposase_28"/>
    <property type="match status" value="1"/>
</dbReference>
<dbReference type="Proteomes" id="UP000265520">
    <property type="component" value="Unassembled WGS sequence"/>
</dbReference>
<protein>
    <recommendedName>
        <fullName evidence="1">Transposase (putative) gypsy type domain-containing protein</fullName>
    </recommendedName>
</protein>
<dbReference type="PANTHER" id="PTHR31099:SF49">
    <property type="entry name" value="MYOSIN HEAVY CHAIN-LIKE PROTEIN"/>
    <property type="match status" value="1"/>
</dbReference>
<keyword evidence="3" id="KW-1185">Reference proteome</keyword>
<dbReference type="PANTHER" id="PTHR31099">
    <property type="entry name" value="OS06G0165300 PROTEIN"/>
    <property type="match status" value="1"/>
</dbReference>
<reference evidence="2 3" key="1">
    <citation type="journal article" date="2018" name="Front. Plant Sci.">
        <title>Red Clover (Trifolium pratense) and Zigzag Clover (T. medium) - A Picture of Genomic Similarities and Differences.</title>
        <authorList>
            <person name="Dluhosova J."/>
            <person name="Istvanek J."/>
            <person name="Nedelnik J."/>
            <person name="Repkova J."/>
        </authorList>
    </citation>
    <scope>NUCLEOTIDE SEQUENCE [LARGE SCALE GENOMIC DNA]</scope>
    <source>
        <strain evidence="3">cv. 10/8</strain>
        <tissue evidence="2">Leaf</tissue>
    </source>
</reference>
<name>A0A392RUB3_9FABA</name>
<accession>A0A392RUB3</accession>
<dbReference type="EMBL" id="LXQA010264696">
    <property type="protein sequence ID" value="MCI39195.1"/>
    <property type="molecule type" value="Genomic_DNA"/>
</dbReference>
<evidence type="ECO:0000313" key="3">
    <source>
        <dbReference type="Proteomes" id="UP000265520"/>
    </source>
</evidence>
<dbReference type="AlphaFoldDB" id="A0A392RUB3"/>
<comment type="caution">
    <text evidence="2">The sequence shown here is derived from an EMBL/GenBank/DDBJ whole genome shotgun (WGS) entry which is preliminary data.</text>
</comment>
<sequence length="115" mass="13691">MEQRMEEEPENWSAYVLTEDQRVYSYLGKYRCAMYEFVFEKLGVRMPFSEFAMAVFAYLHLAPSQLNPNSIGFIRAYELVCEHKKIVPSVPMFFRIFQIQRKLKDGKQCWVSLKS</sequence>
<proteinExistence type="predicted"/>
<feature type="domain" description="Transposase (putative) gypsy type" evidence="1">
    <location>
        <begin position="41"/>
        <end position="100"/>
    </location>
</feature>
<evidence type="ECO:0000259" key="1">
    <source>
        <dbReference type="Pfam" id="PF04195"/>
    </source>
</evidence>
<evidence type="ECO:0000313" key="2">
    <source>
        <dbReference type="EMBL" id="MCI39195.1"/>
    </source>
</evidence>
<feature type="non-terminal residue" evidence="2">
    <location>
        <position position="115"/>
    </location>
</feature>
<dbReference type="InterPro" id="IPR007321">
    <property type="entry name" value="Transposase_28"/>
</dbReference>